<keyword evidence="8" id="KW-1185">Reference proteome</keyword>
<evidence type="ECO:0000259" key="6">
    <source>
        <dbReference type="Pfam" id="PF00496"/>
    </source>
</evidence>
<comment type="similarity">
    <text evidence="1">Belongs to the bacterial solute-binding protein 5 family.</text>
</comment>
<feature type="domain" description="Solute-binding protein family 5" evidence="6">
    <location>
        <begin position="93"/>
        <end position="455"/>
    </location>
</feature>
<dbReference type="PROSITE" id="PS51257">
    <property type="entry name" value="PROKAR_LIPOPROTEIN"/>
    <property type="match status" value="1"/>
</dbReference>
<evidence type="ECO:0000256" key="2">
    <source>
        <dbReference type="ARBA" id="ARBA00022448"/>
    </source>
</evidence>
<dbReference type="CDD" id="cd08499">
    <property type="entry name" value="PBP2_Ylib_like"/>
    <property type="match status" value="1"/>
</dbReference>
<proteinExistence type="inferred from homology"/>
<organism evidence="7 8">
    <name type="scientific">Caldalkalibacillus uzonensis</name>
    <dbReference type="NCBI Taxonomy" id="353224"/>
    <lineage>
        <taxon>Bacteria</taxon>
        <taxon>Bacillati</taxon>
        <taxon>Bacillota</taxon>
        <taxon>Bacilli</taxon>
        <taxon>Bacillales</taxon>
        <taxon>Bacillaceae</taxon>
        <taxon>Caldalkalibacillus</taxon>
    </lineage>
</organism>
<dbReference type="PIRSF" id="PIRSF002741">
    <property type="entry name" value="MppA"/>
    <property type="match status" value="1"/>
</dbReference>
<keyword evidence="2" id="KW-0813">Transport</keyword>
<dbReference type="Gene3D" id="3.40.190.10">
    <property type="entry name" value="Periplasmic binding protein-like II"/>
    <property type="match status" value="1"/>
</dbReference>
<dbReference type="RefSeq" id="WP_307335497.1">
    <property type="nucleotide sequence ID" value="NZ_JAUSUQ010000002.1"/>
</dbReference>
<dbReference type="InterPro" id="IPR039424">
    <property type="entry name" value="SBP_5"/>
</dbReference>
<dbReference type="SUPFAM" id="SSF53850">
    <property type="entry name" value="Periplasmic binding protein-like II"/>
    <property type="match status" value="1"/>
</dbReference>
<dbReference type="Gene3D" id="3.10.105.10">
    <property type="entry name" value="Dipeptide-binding Protein, Domain 3"/>
    <property type="match status" value="1"/>
</dbReference>
<feature type="chain" id="PRO_5046942807" evidence="5">
    <location>
        <begin position="23"/>
        <end position="538"/>
    </location>
</feature>
<evidence type="ECO:0000256" key="5">
    <source>
        <dbReference type="SAM" id="SignalP"/>
    </source>
</evidence>
<gene>
    <name evidence="7" type="ORF">J2S00_000726</name>
</gene>
<evidence type="ECO:0000313" key="7">
    <source>
        <dbReference type="EMBL" id="MDQ0337943.1"/>
    </source>
</evidence>
<sequence length="538" mass="59966">MNFKRKWLLLAVLVLAVSTVLAACGGGEEPAPEDTEGTGEDQASETPAAGGDLKIAILSDAVSLDPHGATDNPSSNVAHNIYETLFYRDKNGEIQPLLAEDYEQVDEVTWHIKLREGVTFSDGTPFNAEAVKVNLERLLDEDLGSPRAFIFENNPEKNGWLESVNVVDEYTVEIKTWYPYSPMLAHFTHSAGQMISPAAIEAEKNGETTIATNPVGTGPFVLERWEPGQEIVLKKNENYWGEPPKLDSITFMVVPEDSTRLAMLETGEIHIAEPVQPSDVSRVEASPNMELYHVDSVSLTYISFNTQKEPFNDVRVRKAISMAINKEEIINGIVGGAGIPAVGPLAPDVFGYHDGVSQLEYNPEQAKELLAEAGYPDGFKTTIWTNDNQVREDIAEVVQAQLKEIGVDAEIEVLEWGAYLEKTANGEHDMFILGWGTVTYDADYGTYALFHSNNHGEPGNRSFYTNEEVDAMLDQARQETDPDTRIELYRHIQEYLVDEAPMIYLYHPEWLIGLAPNVKGYWHSPDNIMQLREVTIEE</sequence>
<dbReference type="PANTHER" id="PTHR30290:SF9">
    <property type="entry name" value="OLIGOPEPTIDE-BINDING PROTEIN APPA"/>
    <property type="match status" value="1"/>
</dbReference>
<dbReference type="Proteomes" id="UP001232445">
    <property type="component" value="Unassembled WGS sequence"/>
</dbReference>
<evidence type="ECO:0000313" key="8">
    <source>
        <dbReference type="Proteomes" id="UP001232445"/>
    </source>
</evidence>
<dbReference type="EMBL" id="JAUSUQ010000002">
    <property type="protein sequence ID" value="MDQ0337943.1"/>
    <property type="molecule type" value="Genomic_DNA"/>
</dbReference>
<reference evidence="7 8" key="1">
    <citation type="submission" date="2023-07" db="EMBL/GenBank/DDBJ databases">
        <title>Genomic Encyclopedia of Type Strains, Phase IV (KMG-IV): sequencing the most valuable type-strain genomes for metagenomic binning, comparative biology and taxonomic classification.</title>
        <authorList>
            <person name="Goeker M."/>
        </authorList>
    </citation>
    <scope>NUCLEOTIDE SEQUENCE [LARGE SCALE GENOMIC DNA]</scope>
    <source>
        <strain evidence="7 8">DSM 17740</strain>
    </source>
</reference>
<feature type="compositionally biased region" description="Acidic residues" evidence="4">
    <location>
        <begin position="30"/>
        <end position="43"/>
    </location>
</feature>
<dbReference type="PANTHER" id="PTHR30290">
    <property type="entry name" value="PERIPLASMIC BINDING COMPONENT OF ABC TRANSPORTER"/>
    <property type="match status" value="1"/>
</dbReference>
<dbReference type="InterPro" id="IPR000914">
    <property type="entry name" value="SBP_5_dom"/>
</dbReference>
<dbReference type="InterPro" id="IPR030678">
    <property type="entry name" value="Peptide/Ni-bd"/>
</dbReference>
<accession>A0ABU0CNF0</accession>
<dbReference type="Pfam" id="PF00496">
    <property type="entry name" value="SBP_bac_5"/>
    <property type="match status" value="1"/>
</dbReference>
<evidence type="ECO:0000256" key="1">
    <source>
        <dbReference type="ARBA" id="ARBA00005695"/>
    </source>
</evidence>
<feature type="signal peptide" evidence="5">
    <location>
        <begin position="1"/>
        <end position="22"/>
    </location>
</feature>
<evidence type="ECO:0000256" key="4">
    <source>
        <dbReference type="SAM" id="MobiDB-lite"/>
    </source>
</evidence>
<keyword evidence="3 5" id="KW-0732">Signal</keyword>
<name>A0ABU0CNF0_9BACI</name>
<feature type="region of interest" description="Disordered" evidence="4">
    <location>
        <begin position="26"/>
        <end position="47"/>
    </location>
</feature>
<evidence type="ECO:0000256" key="3">
    <source>
        <dbReference type="ARBA" id="ARBA00022729"/>
    </source>
</evidence>
<comment type="caution">
    <text evidence="7">The sequence shown here is derived from an EMBL/GenBank/DDBJ whole genome shotgun (WGS) entry which is preliminary data.</text>
</comment>
<protein>
    <submittedName>
        <fullName evidence="7">Peptide/nickel transport system substrate-binding protein</fullName>
    </submittedName>
</protein>
<dbReference type="Gene3D" id="3.90.76.10">
    <property type="entry name" value="Dipeptide-binding Protein, Domain 1"/>
    <property type="match status" value="1"/>
</dbReference>